<feature type="transmembrane region" description="Helical" evidence="9">
    <location>
        <begin position="109"/>
        <end position="130"/>
    </location>
</feature>
<dbReference type="InterPro" id="IPR000725">
    <property type="entry name" value="Olfact_rcpt"/>
</dbReference>
<dbReference type="FunFam" id="1.20.1070.10:FF:000003">
    <property type="entry name" value="Olfactory receptor"/>
    <property type="match status" value="1"/>
</dbReference>
<feature type="transmembrane region" description="Helical" evidence="9">
    <location>
        <begin position="207"/>
        <end position="236"/>
    </location>
</feature>
<sequence length="323" mass="36650">SNSRHSSSETMVWRNHSTVTQFILLGFTNHPELRHILFVVFFLIYVVSVVGNLGMILLIVIDSQLHTPMYFFLGNLSFVDFCYSSVITPNMLINFWVEKQSISWSGCATQFFFFGSFAGIEGFLLAVMAYDRYVAICIPLLYTTTMSQRFNIILVSGTYLAGFANAAIHTALTFKLSFCHSNVINHFFCDTPPLLKLSCSDTHVNELVIFAFASFNELSCLLTIIVSYLYVIVAILRIRSAEGRYKAFSTCASHLMAVTIFFGTILFMYLRPSSSYSMDQDKVVSVFYTVVIPMLNPLIYSLRNKEVKASFRKVFIHKPLSSF</sequence>
<feature type="transmembrane region" description="Helical" evidence="9">
    <location>
        <begin position="150"/>
        <end position="168"/>
    </location>
</feature>
<dbReference type="PRINTS" id="PR00237">
    <property type="entry name" value="GPCRRHODOPSN"/>
</dbReference>
<gene>
    <name evidence="11" type="primary">LOC100024539</name>
</gene>
<dbReference type="PANTHER" id="PTHR48018">
    <property type="entry name" value="OLFACTORY RECEPTOR"/>
    <property type="match status" value="1"/>
</dbReference>
<evidence type="ECO:0000313" key="12">
    <source>
        <dbReference type="Proteomes" id="UP000002280"/>
    </source>
</evidence>
<dbReference type="InParanoid" id="F6YSN8"/>
<keyword evidence="5 9" id="KW-0472">Membrane</keyword>
<feature type="domain" description="G-protein coupled receptors family 1 profile" evidence="10">
    <location>
        <begin position="51"/>
        <end position="300"/>
    </location>
</feature>
<keyword evidence="9" id="KW-0552">Olfaction</keyword>
<reference evidence="11" key="2">
    <citation type="submission" date="2025-08" db="UniProtKB">
        <authorList>
            <consortium name="Ensembl"/>
        </authorList>
    </citation>
    <scope>IDENTIFICATION</scope>
</reference>
<evidence type="ECO:0000256" key="2">
    <source>
        <dbReference type="ARBA" id="ARBA00022692"/>
    </source>
</evidence>
<keyword evidence="3 9" id="KW-1133">Transmembrane helix</keyword>
<evidence type="ECO:0000256" key="5">
    <source>
        <dbReference type="ARBA" id="ARBA00023136"/>
    </source>
</evidence>
<dbReference type="GO" id="GO:0005549">
    <property type="term" value="F:odorant binding"/>
    <property type="evidence" value="ECO:0000318"/>
    <property type="project" value="GO_Central"/>
</dbReference>
<evidence type="ECO:0000256" key="9">
    <source>
        <dbReference type="RuleBase" id="RU363047"/>
    </source>
</evidence>
<dbReference type="OMA" id="MNEILMF"/>
<evidence type="ECO:0000256" key="8">
    <source>
        <dbReference type="RuleBase" id="RU000688"/>
    </source>
</evidence>
<dbReference type="eggNOG" id="ENOG502RF13">
    <property type="taxonomic scope" value="Eukaryota"/>
</dbReference>
<comment type="similarity">
    <text evidence="8">Belongs to the G-protein coupled receptor 1 family.</text>
</comment>
<keyword evidence="2 8" id="KW-0812">Transmembrane</keyword>
<keyword evidence="6 8" id="KW-0675">Receptor</keyword>
<dbReference type="PRINTS" id="PR00245">
    <property type="entry name" value="OLFACTORYR"/>
</dbReference>
<dbReference type="InterPro" id="IPR017452">
    <property type="entry name" value="GPCR_Rhodpsn_7TM"/>
</dbReference>
<reference evidence="11" key="3">
    <citation type="submission" date="2025-09" db="UniProtKB">
        <authorList>
            <consortium name="Ensembl"/>
        </authorList>
    </citation>
    <scope>IDENTIFICATION</scope>
</reference>
<feature type="transmembrane region" description="Helical" evidence="9">
    <location>
        <begin position="248"/>
        <end position="270"/>
    </location>
</feature>
<name>F6YSN8_MONDO</name>
<dbReference type="SUPFAM" id="SSF81321">
    <property type="entry name" value="Family A G protein-coupled receptor-like"/>
    <property type="match status" value="1"/>
</dbReference>
<evidence type="ECO:0000259" key="10">
    <source>
        <dbReference type="PROSITE" id="PS50262"/>
    </source>
</evidence>
<evidence type="ECO:0000256" key="7">
    <source>
        <dbReference type="ARBA" id="ARBA00023224"/>
    </source>
</evidence>
<dbReference type="GO" id="GO:0007186">
    <property type="term" value="P:G protein-coupled receptor signaling pathway"/>
    <property type="evidence" value="ECO:0000318"/>
    <property type="project" value="GO_Central"/>
</dbReference>
<dbReference type="PROSITE" id="PS00237">
    <property type="entry name" value="G_PROTEIN_RECEP_F1_1"/>
    <property type="match status" value="1"/>
</dbReference>
<keyword evidence="12" id="KW-1185">Reference proteome</keyword>
<proteinExistence type="inferred from homology"/>
<dbReference type="Ensembl" id="ENSMODT00000025503.3">
    <property type="protein sequence ID" value="ENSMODP00000025060.3"/>
    <property type="gene ID" value="ENSMODG00000020060.3"/>
</dbReference>
<evidence type="ECO:0000313" key="11">
    <source>
        <dbReference type="Ensembl" id="ENSMODP00000025060.3"/>
    </source>
</evidence>
<feature type="transmembrane region" description="Helical" evidence="9">
    <location>
        <begin position="36"/>
        <end position="60"/>
    </location>
</feature>
<dbReference type="GO" id="GO:0004930">
    <property type="term" value="F:G protein-coupled receptor activity"/>
    <property type="evidence" value="ECO:0007669"/>
    <property type="project" value="UniProtKB-KW"/>
</dbReference>
<dbReference type="Proteomes" id="UP000002280">
    <property type="component" value="Chromosome 5"/>
</dbReference>
<dbReference type="GO" id="GO:0004984">
    <property type="term" value="F:olfactory receptor activity"/>
    <property type="evidence" value="ECO:0000318"/>
    <property type="project" value="GO_Central"/>
</dbReference>
<dbReference type="GeneTree" id="ENSGT01140000282552"/>
<protein>
    <recommendedName>
        <fullName evidence="9">Olfactory receptor</fullName>
    </recommendedName>
</protein>
<evidence type="ECO:0000256" key="4">
    <source>
        <dbReference type="ARBA" id="ARBA00023040"/>
    </source>
</evidence>
<evidence type="ECO:0000256" key="6">
    <source>
        <dbReference type="ARBA" id="ARBA00023170"/>
    </source>
</evidence>
<feature type="transmembrane region" description="Helical" evidence="9">
    <location>
        <begin position="282"/>
        <end position="302"/>
    </location>
</feature>
<dbReference type="InterPro" id="IPR000276">
    <property type="entry name" value="GPCR_Rhodpsn"/>
</dbReference>
<dbReference type="GO" id="GO:0005886">
    <property type="term" value="C:plasma membrane"/>
    <property type="evidence" value="ECO:0007669"/>
    <property type="project" value="UniProtKB-SubCell"/>
</dbReference>
<dbReference type="STRING" id="13616.ENSMODP00000025060"/>
<keyword evidence="7 8" id="KW-0807">Transducer</keyword>
<dbReference type="GO" id="GO:0007608">
    <property type="term" value="P:sensory perception of smell"/>
    <property type="evidence" value="ECO:0000318"/>
    <property type="project" value="GO_Central"/>
</dbReference>
<feature type="transmembrane region" description="Helical" evidence="9">
    <location>
        <begin position="72"/>
        <end position="97"/>
    </location>
</feature>
<keyword evidence="9" id="KW-1003">Cell membrane</keyword>
<keyword evidence="9" id="KW-0716">Sensory transduction</keyword>
<dbReference type="Pfam" id="PF13853">
    <property type="entry name" value="7tm_4"/>
    <property type="match status" value="1"/>
</dbReference>
<dbReference type="PROSITE" id="PS50262">
    <property type="entry name" value="G_PROTEIN_RECEP_F1_2"/>
    <property type="match status" value="1"/>
</dbReference>
<evidence type="ECO:0000256" key="1">
    <source>
        <dbReference type="ARBA" id="ARBA00004141"/>
    </source>
</evidence>
<evidence type="ECO:0000256" key="3">
    <source>
        <dbReference type="ARBA" id="ARBA00022989"/>
    </source>
</evidence>
<dbReference type="HOGENOM" id="CLU_012526_1_0_1"/>
<organism evidence="11 12">
    <name type="scientific">Monodelphis domestica</name>
    <name type="common">Gray short-tailed opossum</name>
    <dbReference type="NCBI Taxonomy" id="13616"/>
    <lineage>
        <taxon>Eukaryota</taxon>
        <taxon>Metazoa</taxon>
        <taxon>Chordata</taxon>
        <taxon>Craniata</taxon>
        <taxon>Vertebrata</taxon>
        <taxon>Euteleostomi</taxon>
        <taxon>Mammalia</taxon>
        <taxon>Metatheria</taxon>
        <taxon>Didelphimorphia</taxon>
        <taxon>Didelphidae</taxon>
        <taxon>Monodelphis</taxon>
    </lineage>
</organism>
<reference evidence="11 12" key="1">
    <citation type="journal article" date="2007" name="Nature">
        <title>Genome of the marsupial Monodelphis domestica reveals innovation in non-coding sequences.</title>
        <authorList>
            <person name="Mikkelsen T.S."/>
            <person name="Wakefield M.J."/>
            <person name="Aken B."/>
            <person name="Amemiya C.T."/>
            <person name="Chang J.L."/>
            <person name="Duke S."/>
            <person name="Garber M."/>
            <person name="Gentles A.J."/>
            <person name="Goodstadt L."/>
            <person name="Heger A."/>
            <person name="Jurka J."/>
            <person name="Kamal M."/>
            <person name="Mauceli E."/>
            <person name="Searle S.M."/>
            <person name="Sharpe T."/>
            <person name="Baker M.L."/>
            <person name="Batzer M.A."/>
            <person name="Benos P.V."/>
            <person name="Belov K."/>
            <person name="Clamp M."/>
            <person name="Cook A."/>
            <person name="Cuff J."/>
            <person name="Das R."/>
            <person name="Davidow L."/>
            <person name="Deakin J.E."/>
            <person name="Fazzari M.J."/>
            <person name="Glass J.L."/>
            <person name="Grabherr M."/>
            <person name="Greally J.M."/>
            <person name="Gu W."/>
            <person name="Hore T.A."/>
            <person name="Huttley G.A."/>
            <person name="Kleber M."/>
            <person name="Jirtle R.L."/>
            <person name="Koina E."/>
            <person name="Lee J.T."/>
            <person name="Mahony S."/>
            <person name="Marra M.A."/>
            <person name="Miller R.D."/>
            <person name="Nicholls R.D."/>
            <person name="Oda M."/>
            <person name="Papenfuss A.T."/>
            <person name="Parra Z.E."/>
            <person name="Pollock D.D."/>
            <person name="Ray D.A."/>
            <person name="Schein J.E."/>
            <person name="Speed T.P."/>
            <person name="Thompson K."/>
            <person name="VandeBerg J.L."/>
            <person name="Wade C.M."/>
            <person name="Walker J.A."/>
            <person name="Waters P.D."/>
            <person name="Webber C."/>
            <person name="Weidman J.R."/>
            <person name="Xie X."/>
            <person name="Zody M.C."/>
            <person name="Baldwin J."/>
            <person name="Abdouelleil A."/>
            <person name="Abdulkadir J."/>
            <person name="Abebe A."/>
            <person name="Abera B."/>
            <person name="Abreu J."/>
            <person name="Acer S.C."/>
            <person name="Aftuck L."/>
            <person name="Alexander A."/>
            <person name="An P."/>
            <person name="Anderson E."/>
            <person name="Anderson S."/>
            <person name="Arachi H."/>
            <person name="Azer M."/>
            <person name="Bachantsang P."/>
            <person name="Barry A."/>
            <person name="Bayul T."/>
            <person name="Berlin A."/>
            <person name="Bessette D."/>
            <person name="Bloom T."/>
            <person name="Bloom T."/>
            <person name="Boguslavskiy L."/>
            <person name="Bonnet C."/>
            <person name="Boukhgalter B."/>
            <person name="Bourzgui I."/>
            <person name="Brown A."/>
            <person name="Cahill P."/>
            <person name="Channer S."/>
            <person name="Cheshatsang Y."/>
            <person name="Chuda L."/>
            <person name="Citroen M."/>
            <person name="Collymore A."/>
            <person name="Cooke P."/>
            <person name="Costello M."/>
            <person name="D'Aco K."/>
            <person name="Daza R."/>
            <person name="De Haan G."/>
            <person name="DeGray S."/>
            <person name="DeMaso C."/>
            <person name="Dhargay N."/>
            <person name="Dooley K."/>
            <person name="Dooley E."/>
            <person name="Doricent M."/>
            <person name="Dorje P."/>
            <person name="Dorjee K."/>
            <person name="Dupes A."/>
            <person name="Elong R."/>
            <person name="Falk J."/>
            <person name="Farina A."/>
            <person name="Faro S."/>
            <person name="Ferguson D."/>
            <person name="Fisher S."/>
            <person name="Foley C.D."/>
            <person name="Franke A."/>
            <person name="Friedrich D."/>
            <person name="Gadbois L."/>
            <person name="Gearin G."/>
            <person name="Gearin C.R."/>
            <person name="Giannoukos G."/>
            <person name="Goode T."/>
            <person name="Graham J."/>
            <person name="Grandbois E."/>
            <person name="Grewal S."/>
            <person name="Gyaltsen K."/>
            <person name="Hafez N."/>
            <person name="Hagos B."/>
            <person name="Hall J."/>
            <person name="Henson C."/>
            <person name="Hollinger A."/>
            <person name="Honan T."/>
            <person name="Huard M.D."/>
            <person name="Hughes L."/>
            <person name="Hurhula B."/>
            <person name="Husby M.E."/>
            <person name="Kamat A."/>
            <person name="Kanga B."/>
            <person name="Kashin S."/>
            <person name="Khazanovich D."/>
            <person name="Kisner P."/>
            <person name="Lance K."/>
            <person name="Lara M."/>
            <person name="Lee W."/>
            <person name="Lennon N."/>
            <person name="Letendre F."/>
            <person name="LeVine R."/>
            <person name="Lipovsky A."/>
            <person name="Liu X."/>
            <person name="Liu J."/>
            <person name="Liu S."/>
            <person name="Lokyitsang T."/>
            <person name="Lokyitsang Y."/>
            <person name="Lubonja R."/>
            <person name="Lui A."/>
            <person name="MacDonald P."/>
            <person name="Magnisalis V."/>
            <person name="Maru K."/>
            <person name="Matthews C."/>
            <person name="McCusker W."/>
            <person name="McDonough S."/>
            <person name="Mehta T."/>
            <person name="Meldrim J."/>
            <person name="Meneus L."/>
            <person name="Mihai O."/>
            <person name="Mihalev A."/>
            <person name="Mihova T."/>
            <person name="Mittelman R."/>
            <person name="Mlenga V."/>
            <person name="Montmayeur A."/>
            <person name="Mulrain L."/>
            <person name="Navidi A."/>
            <person name="Naylor J."/>
            <person name="Negash T."/>
            <person name="Nguyen T."/>
            <person name="Nguyen N."/>
            <person name="Nicol R."/>
            <person name="Norbu C."/>
            <person name="Norbu N."/>
            <person name="Novod N."/>
            <person name="O'Neill B."/>
            <person name="Osman S."/>
            <person name="Markiewicz E."/>
            <person name="Oyono O.L."/>
            <person name="Patti C."/>
            <person name="Phunkhang P."/>
            <person name="Pierre F."/>
            <person name="Priest M."/>
            <person name="Raghuraman S."/>
            <person name="Rege F."/>
            <person name="Reyes R."/>
            <person name="Rise C."/>
            <person name="Rogov P."/>
            <person name="Ross K."/>
            <person name="Ryan E."/>
            <person name="Settipalli S."/>
            <person name="Shea T."/>
            <person name="Sherpa N."/>
            <person name="Shi L."/>
            <person name="Shih D."/>
            <person name="Sparrow T."/>
            <person name="Spaulding J."/>
            <person name="Stalker J."/>
            <person name="Stange-Thomann N."/>
            <person name="Stavropoulos S."/>
            <person name="Stone C."/>
            <person name="Strader C."/>
            <person name="Tesfaye S."/>
            <person name="Thomson T."/>
            <person name="Thoulutsang Y."/>
            <person name="Thoulutsang D."/>
            <person name="Topham K."/>
            <person name="Topping I."/>
            <person name="Tsamla T."/>
            <person name="Vassiliev H."/>
            <person name="Vo A."/>
            <person name="Wangchuk T."/>
            <person name="Wangdi T."/>
            <person name="Weiand M."/>
            <person name="Wilkinson J."/>
            <person name="Wilson A."/>
            <person name="Yadav S."/>
            <person name="Young G."/>
            <person name="Yu Q."/>
            <person name="Zembek L."/>
            <person name="Zhong D."/>
            <person name="Zimmer A."/>
            <person name="Zwirko Z."/>
            <person name="Jaffe D.B."/>
            <person name="Alvarez P."/>
            <person name="Brockman W."/>
            <person name="Butler J."/>
            <person name="Chin C."/>
            <person name="Gnerre S."/>
            <person name="MacCallum I."/>
            <person name="Graves J.A."/>
            <person name="Ponting C.P."/>
            <person name="Breen M."/>
            <person name="Samollow P.B."/>
            <person name="Lander E.S."/>
            <person name="Lindblad-Toh K."/>
        </authorList>
    </citation>
    <scope>NUCLEOTIDE SEQUENCE [LARGE SCALE GENOMIC DNA]</scope>
</reference>
<dbReference type="AlphaFoldDB" id="F6YSN8"/>
<dbReference type="CDD" id="cd15230">
    <property type="entry name" value="7tmA_OR5-like"/>
    <property type="match status" value="1"/>
</dbReference>
<accession>F6YSN8</accession>
<dbReference type="Gene3D" id="1.20.1070.10">
    <property type="entry name" value="Rhodopsin 7-helix transmembrane proteins"/>
    <property type="match status" value="1"/>
</dbReference>
<keyword evidence="4 8" id="KW-0297">G-protein coupled receptor</keyword>
<comment type="subcellular location">
    <subcellularLocation>
        <location evidence="9">Cell membrane</location>
        <topology evidence="9">Multi-pass membrane protein</topology>
    </subcellularLocation>
    <subcellularLocation>
        <location evidence="1">Membrane</location>
        <topology evidence="1">Multi-pass membrane protein</topology>
    </subcellularLocation>
</comment>